<organism evidence="1 2">
    <name type="scientific">Methanocorpusculum petauri</name>
    <dbReference type="NCBI Taxonomy" id="3002863"/>
    <lineage>
        <taxon>Archaea</taxon>
        <taxon>Methanobacteriati</taxon>
        <taxon>Methanobacteriota</taxon>
        <taxon>Stenosarchaea group</taxon>
        <taxon>Methanomicrobia</taxon>
        <taxon>Methanomicrobiales</taxon>
        <taxon>Methanocorpusculaceae</taxon>
        <taxon>Methanocorpusculum</taxon>
    </lineage>
</organism>
<dbReference type="Pfam" id="PF10117">
    <property type="entry name" value="McrBC"/>
    <property type="match status" value="1"/>
</dbReference>
<comment type="caution">
    <text evidence="1">The sequence shown here is derived from an EMBL/GenBank/DDBJ whole genome shotgun (WGS) entry which is preliminary data.</text>
</comment>
<accession>A0ABT4IFA9</accession>
<evidence type="ECO:0000313" key="2">
    <source>
        <dbReference type="Proteomes" id="UP001141422"/>
    </source>
</evidence>
<keyword evidence="2" id="KW-1185">Reference proteome</keyword>
<reference evidence="1" key="1">
    <citation type="submission" date="2022-12" db="EMBL/GenBank/DDBJ databases">
        <title>Isolation and characterisation of novel Methanocorpusculum spp. from native Australian herbivores indicates the genus is ancestrally host-associated.</title>
        <authorList>
            <person name="Volmer J.G."/>
            <person name="Soo R.M."/>
            <person name="Evans P.N."/>
            <person name="Hoedt E.C."/>
            <person name="Astorga Alsina A.L."/>
            <person name="Woodcroft B.J."/>
            <person name="Tyson G.W."/>
            <person name="Hugenholtz P."/>
            <person name="Morrison M."/>
        </authorList>
    </citation>
    <scope>NUCLEOTIDE SEQUENCE</scope>
    <source>
        <strain evidence="1">MG</strain>
    </source>
</reference>
<evidence type="ECO:0000313" key="1">
    <source>
        <dbReference type="EMBL" id="MCZ0860413.1"/>
    </source>
</evidence>
<gene>
    <name evidence="1" type="ORF">O0S10_04110</name>
</gene>
<dbReference type="Proteomes" id="UP001141422">
    <property type="component" value="Unassembled WGS sequence"/>
</dbReference>
<proteinExistence type="predicted"/>
<dbReference type="RefSeq" id="WP_268924632.1">
    <property type="nucleotide sequence ID" value="NZ_JAPTGB010000007.1"/>
</dbReference>
<sequence>MKTITITEYQACTRGVPANGCVALPPETFDSLRQFILATKNETTSEPVEYLGISAKRDVGEILTAKNYVGVLLLKNGVQIEILPKLAAASETDTRKLLIKMLGHLKDTPFKVSGIANLDVRKCTLFDIFIRMFIEEVLRLQKQGFRSAYSEQQSNEYFFKGKLLITEHLKQNLSHNERFFIQYDLFSINRPINRLIKATLELLLLRTHDWKNKKDIRFLLGCLDTITSSRNYDADFSRIVLDRNMVEFTSLVQWCRVFLKNESFTSVSGTQVAYALLFDMNALFENYVAYWMRQALGDMVKLQDSTYHLFTQPQKQFSLRPDIVVTTGENTFVLDTKWKLLRKEYTQNYGISTMDMYQMYVYHQKYHPKYVTLLYPATDEFSQEICLPSYCCEERYGDVMTKVEVRIRFVDLLMQPGEWEQYIRRLFQ</sequence>
<dbReference type="InterPro" id="IPR019292">
    <property type="entry name" value="McrC"/>
</dbReference>
<dbReference type="PANTHER" id="PTHR38733:SF1">
    <property type="entry name" value="TYPE IV METHYL-DIRECTED RESTRICTION ENZYME ECOKMCRBC"/>
    <property type="match status" value="1"/>
</dbReference>
<dbReference type="PANTHER" id="PTHR38733">
    <property type="entry name" value="PROTEIN MCRC"/>
    <property type="match status" value="1"/>
</dbReference>
<protein>
    <submittedName>
        <fullName evidence="1">McrC family protein</fullName>
    </submittedName>
</protein>
<name>A0ABT4IFA9_9EURY</name>
<dbReference type="EMBL" id="JAPTGB010000007">
    <property type="protein sequence ID" value="MCZ0860413.1"/>
    <property type="molecule type" value="Genomic_DNA"/>
</dbReference>